<dbReference type="EMBL" id="CAJVPG010000288">
    <property type="protein sequence ID" value="CAG8388009.1"/>
    <property type="molecule type" value="Genomic_DNA"/>
</dbReference>
<dbReference type="PANTHER" id="PTHR42039:SF1">
    <property type="entry name" value="PUTATIVE (AFU_ORTHOLOGUE AFUA_3G02940)-RELATED"/>
    <property type="match status" value="1"/>
</dbReference>
<dbReference type="InterPro" id="IPR038903">
    <property type="entry name" value="Allergen_Asp_f_4"/>
</dbReference>
<reference evidence="2" key="1">
    <citation type="submission" date="2021-07" db="EMBL/GenBank/DDBJ databases">
        <authorList>
            <person name="Branca A.L. A."/>
        </authorList>
    </citation>
    <scope>NUCLEOTIDE SEQUENCE</scope>
</reference>
<dbReference type="AlphaFoldDB" id="A0A9W4NNJ9"/>
<dbReference type="PANTHER" id="PTHR42039">
    <property type="entry name" value="PUTATIVE (AFU_ORTHOLOGUE AFUA_3G02940)-RELATED"/>
    <property type="match status" value="1"/>
</dbReference>
<evidence type="ECO:0008006" key="4">
    <source>
        <dbReference type="Google" id="ProtNLM"/>
    </source>
</evidence>
<proteinExistence type="predicted"/>
<dbReference type="GO" id="GO:0019863">
    <property type="term" value="F:IgE binding"/>
    <property type="evidence" value="ECO:0007669"/>
    <property type="project" value="InterPro"/>
</dbReference>
<dbReference type="GO" id="GO:0005576">
    <property type="term" value="C:extracellular region"/>
    <property type="evidence" value="ECO:0007669"/>
    <property type="project" value="InterPro"/>
</dbReference>
<name>A0A9W4NNJ9_9EURO</name>
<keyword evidence="3" id="KW-1185">Reference proteome</keyword>
<evidence type="ECO:0000313" key="2">
    <source>
        <dbReference type="EMBL" id="CAG8388009.1"/>
    </source>
</evidence>
<gene>
    <name evidence="2" type="ORF">PSALAMII_LOCUS6427</name>
</gene>
<dbReference type="Pfam" id="PF25312">
    <property type="entry name" value="Allergen_Asp_f_4"/>
    <property type="match status" value="1"/>
</dbReference>
<organism evidence="2 3">
    <name type="scientific">Penicillium salamii</name>
    <dbReference type="NCBI Taxonomy" id="1612424"/>
    <lineage>
        <taxon>Eukaryota</taxon>
        <taxon>Fungi</taxon>
        <taxon>Dikarya</taxon>
        <taxon>Ascomycota</taxon>
        <taxon>Pezizomycotina</taxon>
        <taxon>Eurotiomycetes</taxon>
        <taxon>Eurotiomycetidae</taxon>
        <taxon>Eurotiales</taxon>
        <taxon>Aspergillaceae</taxon>
        <taxon>Penicillium</taxon>
    </lineage>
</organism>
<keyword evidence="1" id="KW-0732">Signal</keyword>
<dbReference type="OrthoDB" id="4586300at2759"/>
<feature type="chain" id="PRO_5040975850" description="Allergen Asp f 4" evidence="1">
    <location>
        <begin position="18"/>
        <end position="344"/>
    </location>
</feature>
<sequence length="344" mass="36567">MHILIAVLFMTVACVDSYDTGHAHLTVVFDPGLSNDQLTLPTVSEAPEKRSIGTEVIATINGQMVSWINEWPGQHSSVSSDAELSANPGSSVTPVTVATHKEDVTSSVSLVPFASSSASPSFSNWADYPSSGEYVIDGFGSSTTGKRVGSQDWDYIGNVGSPWGSNIIEIREDKASQYKHVIRFENENSKAWYVVVWNSYGPSGGLNGFWSPNKALSFSINPGQSIFVAIDNNSQGGWGAAEGDELPVNYVGEYASTWGEFDMSNSQNDGFSGWDVSCIIAELANMNIAGMQICNRDGGKCSSITQGAGAVVHAYISADQGKNDKAVAQSAGPVRLIVKLGWSG</sequence>
<accession>A0A9W4NNJ9</accession>
<dbReference type="Proteomes" id="UP001152649">
    <property type="component" value="Unassembled WGS sequence"/>
</dbReference>
<comment type="caution">
    <text evidence="2">The sequence shown here is derived from an EMBL/GenBank/DDBJ whole genome shotgun (WGS) entry which is preliminary data.</text>
</comment>
<evidence type="ECO:0000256" key="1">
    <source>
        <dbReference type="SAM" id="SignalP"/>
    </source>
</evidence>
<feature type="signal peptide" evidence="1">
    <location>
        <begin position="1"/>
        <end position="17"/>
    </location>
</feature>
<protein>
    <recommendedName>
        <fullName evidence="4">Allergen Asp f 4</fullName>
    </recommendedName>
</protein>
<evidence type="ECO:0000313" key="3">
    <source>
        <dbReference type="Proteomes" id="UP001152649"/>
    </source>
</evidence>